<dbReference type="SMR" id="A0A0A0N1L5"/>
<comment type="subcellular location">
    <subcellularLocation>
        <location evidence="1">Virion</location>
    </subcellularLocation>
</comment>
<accession>A0A0A0N1L5</accession>
<evidence type="ECO:0000256" key="3">
    <source>
        <dbReference type="ARBA" id="ARBA00022804"/>
    </source>
</evidence>
<evidence type="ECO:0000256" key="5">
    <source>
        <dbReference type="ARBA" id="ARBA00023296"/>
    </source>
</evidence>
<evidence type="ECO:0000256" key="1">
    <source>
        <dbReference type="ARBA" id="ARBA00004328"/>
    </source>
</evidence>
<dbReference type="EMBL" id="JX204737">
    <property type="protein sequence ID" value="AGG40204.1"/>
    <property type="molecule type" value="Genomic_RNA"/>
</dbReference>
<reference evidence="7 8" key="1">
    <citation type="submission" date="2012-06" db="EMBL/GenBank/DDBJ databases">
        <title>Identification and characterization of a novel Mammalian orthoreovirus type 2 in North Germany.</title>
        <authorList>
            <person name="Yama I.N."/>
            <person name="Moureau G."/>
            <person name="Charrel R.N."/>
            <person name="Klempa B."/>
            <person name="De Lamballerie X."/>
        </authorList>
    </citation>
    <scope>NUCLEOTIDE SEQUENCE [LARGE SCALE GENOMIC DNA]</scope>
    <source>
        <strain evidence="7">TRALAU2004</strain>
    </source>
</reference>
<dbReference type="GO" id="GO:0007155">
    <property type="term" value="P:cell adhesion"/>
    <property type="evidence" value="ECO:0007669"/>
    <property type="project" value="InterPro"/>
</dbReference>
<name>A0A0A0N1L5_9REOV</name>
<dbReference type="Proteomes" id="UP000107111">
    <property type="component" value="Genome"/>
</dbReference>
<dbReference type="GO" id="GO:0019062">
    <property type="term" value="P:virion attachment to host cell"/>
    <property type="evidence" value="ECO:0007669"/>
    <property type="project" value="UniProtKB-KW"/>
</dbReference>
<proteinExistence type="predicted"/>
<dbReference type="Gene3D" id="2.10.25.20">
    <property type="entry name" value="reovirus attachment protein sigma1, domain 1"/>
    <property type="match status" value="1"/>
</dbReference>
<feature type="domain" description="Outer capsid protein sigma-1 C-terminal" evidence="6">
    <location>
        <begin position="251"/>
        <end position="464"/>
    </location>
</feature>
<dbReference type="Gene3D" id="1.20.5.340">
    <property type="match status" value="1"/>
</dbReference>
<evidence type="ECO:0000313" key="8">
    <source>
        <dbReference type="Proteomes" id="UP000107111"/>
    </source>
</evidence>
<keyword evidence="2" id="KW-0945">Host-virus interaction</keyword>
<sequence>MSELQQLIRREILLLATSSTNGSLKEIEEIKKQVKQLGNDVSRISNELSTQRGLIDGLTARVTTIESGMGSLGNRVTVNERSIASITAELGAVSGSVSSLGQRIDVAEQGIAGLDTITSVYLSTAEHPYMETRVPILTNDLTSLNTRVKPRVRRNADESIDEDCRWAIDLHIENSAVTGVGQGLEKTGNIIRVIAGNGGWFNAQNQLQLDLSGQRKGVRGLMDRECCKDYTTYFNYDANGNITLNNNISGLQSRTASLKRQIVWCAATLQEVNDLNGSRLLRLLYDASDFRVVNQAFTLTNRVSMPTFRFPLELDTSSNIVTLSQNYRIRTGQWSGQLEYQAPGLTWRVPVTVNLMRVDDWLILSFSRFTTGAILSSGKFVLNFVTGLPPGWPTGATAPSTTTDPLSTTFAAVQFINESDRTDAFRILGISEGNAGELEILNYGGTYTAHTSIDWARMTLMYPCLG</sequence>
<evidence type="ECO:0000313" key="7">
    <source>
        <dbReference type="EMBL" id="AGG40204.1"/>
    </source>
</evidence>
<dbReference type="Pfam" id="PF01664">
    <property type="entry name" value="Reo_sigma1"/>
    <property type="match status" value="1"/>
</dbReference>
<dbReference type="Gene3D" id="2.60.90.20">
    <property type="entry name" value="Virus attachment protein , globular domain"/>
    <property type="match status" value="1"/>
</dbReference>
<evidence type="ECO:0000259" key="6">
    <source>
        <dbReference type="Pfam" id="PF01664"/>
    </source>
</evidence>
<keyword evidence="5" id="KW-1160">Virus entry into host cell</keyword>
<dbReference type="GO" id="GO:0044423">
    <property type="term" value="C:virion component"/>
    <property type="evidence" value="ECO:0007669"/>
    <property type="project" value="UniProtKB-KW"/>
</dbReference>
<dbReference type="InterPro" id="IPR008982">
    <property type="entry name" value="Adenovirus_pIV-like_att"/>
</dbReference>
<dbReference type="GO" id="GO:0046718">
    <property type="term" value="P:symbiont entry into host cell"/>
    <property type="evidence" value="ECO:0007669"/>
    <property type="project" value="UniProtKB-KW"/>
</dbReference>
<keyword evidence="4" id="KW-0946">Virion</keyword>
<organism evidence="7 8">
    <name type="scientific">Mammalian orthoreovirus 2</name>
    <dbReference type="NCBI Taxonomy" id="538121"/>
    <lineage>
        <taxon>Viruses</taxon>
        <taxon>Riboviria</taxon>
        <taxon>Orthornavirae</taxon>
        <taxon>Duplornaviricota</taxon>
        <taxon>Resentoviricetes</taxon>
        <taxon>Reovirales</taxon>
        <taxon>Spinareoviridae</taxon>
        <taxon>Orthoreovirus</taxon>
        <taxon>Orthoreovirus mammalis</taxon>
        <taxon>Mammalian orthoreovirus</taxon>
    </lineage>
</organism>
<protein>
    <submittedName>
        <fullName evidence="7">Sigma1</fullName>
    </submittedName>
</protein>
<dbReference type="SUPFAM" id="SSF49835">
    <property type="entry name" value="Virus attachment protein globular domain"/>
    <property type="match status" value="1"/>
</dbReference>
<evidence type="ECO:0000256" key="4">
    <source>
        <dbReference type="ARBA" id="ARBA00022844"/>
    </source>
</evidence>
<keyword evidence="3" id="KW-1161">Viral attachment to host cell</keyword>
<dbReference type="InterPro" id="IPR002592">
    <property type="entry name" value="S1_C"/>
</dbReference>
<evidence type="ECO:0000256" key="2">
    <source>
        <dbReference type="ARBA" id="ARBA00022581"/>
    </source>
</evidence>